<name>A0ABP0FUK0_CLALP</name>
<evidence type="ECO:0000256" key="1">
    <source>
        <dbReference type="SAM" id="SignalP"/>
    </source>
</evidence>
<sequence>MKLVIVLCVVCFAIISDARWYRDEAEAIFDANEDRDVDEEISTLSLPSSVEQDSEPTISCPDTESSFANLLCLIAELSRIQRETASAVREVQRDAQLNNIVTAAEKLKNAANSAFVNSLVSAVVSAVSGLGGIGAAAGVKSKNVTSSFKADV</sequence>
<gene>
    <name evidence="2" type="ORF">CVLEPA_LOCUS12304</name>
</gene>
<feature type="chain" id="PRO_5046571262" evidence="1">
    <location>
        <begin position="19"/>
        <end position="152"/>
    </location>
</feature>
<evidence type="ECO:0000313" key="3">
    <source>
        <dbReference type="Proteomes" id="UP001642483"/>
    </source>
</evidence>
<comment type="caution">
    <text evidence="2">The sequence shown here is derived from an EMBL/GenBank/DDBJ whole genome shotgun (WGS) entry which is preliminary data.</text>
</comment>
<keyword evidence="1" id="KW-0732">Signal</keyword>
<proteinExistence type="predicted"/>
<evidence type="ECO:0000313" key="2">
    <source>
        <dbReference type="EMBL" id="CAK8682094.1"/>
    </source>
</evidence>
<feature type="signal peptide" evidence="1">
    <location>
        <begin position="1"/>
        <end position="18"/>
    </location>
</feature>
<dbReference type="EMBL" id="CAWYQH010000090">
    <property type="protein sequence ID" value="CAK8682094.1"/>
    <property type="molecule type" value="Genomic_DNA"/>
</dbReference>
<accession>A0ABP0FUK0</accession>
<dbReference type="Proteomes" id="UP001642483">
    <property type="component" value="Unassembled WGS sequence"/>
</dbReference>
<protein>
    <submittedName>
        <fullName evidence="2">Uncharacterized protein</fullName>
    </submittedName>
</protein>
<keyword evidence="3" id="KW-1185">Reference proteome</keyword>
<organism evidence="2 3">
    <name type="scientific">Clavelina lepadiformis</name>
    <name type="common">Light-bulb sea squirt</name>
    <name type="synonym">Ascidia lepadiformis</name>
    <dbReference type="NCBI Taxonomy" id="159417"/>
    <lineage>
        <taxon>Eukaryota</taxon>
        <taxon>Metazoa</taxon>
        <taxon>Chordata</taxon>
        <taxon>Tunicata</taxon>
        <taxon>Ascidiacea</taxon>
        <taxon>Aplousobranchia</taxon>
        <taxon>Clavelinidae</taxon>
        <taxon>Clavelina</taxon>
    </lineage>
</organism>
<reference evidence="2 3" key="1">
    <citation type="submission" date="2024-02" db="EMBL/GenBank/DDBJ databases">
        <authorList>
            <person name="Daric V."/>
            <person name="Darras S."/>
        </authorList>
    </citation>
    <scope>NUCLEOTIDE SEQUENCE [LARGE SCALE GENOMIC DNA]</scope>
</reference>